<comment type="caution">
    <text evidence="1">The sequence shown here is derived from an EMBL/GenBank/DDBJ whole genome shotgun (WGS) entry which is preliminary data.</text>
</comment>
<reference evidence="1" key="1">
    <citation type="submission" date="2021-06" db="EMBL/GenBank/DDBJ databases">
        <authorList>
            <person name="Kallberg Y."/>
            <person name="Tangrot J."/>
            <person name="Rosling A."/>
        </authorList>
    </citation>
    <scope>NUCLEOTIDE SEQUENCE</scope>
    <source>
        <strain evidence="1">IL203A</strain>
    </source>
</reference>
<dbReference type="EMBL" id="CAJVPU010046156">
    <property type="protein sequence ID" value="CAG8751027.1"/>
    <property type="molecule type" value="Genomic_DNA"/>
</dbReference>
<proteinExistence type="predicted"/>
<protein>
    <submittedName>
        <fullName evidence="1">6881_t:CDS:1</fullName>
    </submittedName>
</protein>
<feature type="non-terminal residue" evidence="1">
    <location>
        <position position="216"/>
    </location>
</feature>
<keyword evidence="2" id="KW-1185">Reference proteome</keyword>
<evidence type="ECO:0000313" key="1">
    <source>
        <dbReference type="EMBL" id="CAG8751027.1"/>
    </source>
</evidence>
<sequence length="216" mass="23988">EKVPLWSHLRLPEYMVAKEKLKTKNARNPQDSAMNISEKGVLNLEATVVCASEMPKKVLTCLGCVQRERKRSQRKKENKHSKTNPNATSNDDSNKPMDLDDEKTMQLEQRKILLFNCSEIVDFSSGDTILPTRITSTGMSPPIMITDDHKSSKTKVGVGRKRPKAEYDRRTNSVSSNSSNSTKNKINNELSSLSPTPTGESHASSSVISPNPKSSE</sequence>
<gene>
    <name evidence="1" type="ORF">DHETER_LOCUS14637</name>
</gene>
<organism evidence="1 2">
    <name type="scientific">Dentiscutata heterogama</name>
    <dbReference type="NCBI Taxonomy" id="1316150"/>
    <lineage>
        <taxon>Eukaryota</taxon>
        <taxon>Fungi</taxon>
        <taxon>Fungi incertae sedis</taxon>
        <taxon>Mucoromycota</taxon>
        <taxon>Glomeromycotina</taxon>
        <taxon>Glomeromycetes</taxon>
        <taxon>Diversisporales</taxon>
        <taxon>Gigasporaceae</taxon>
        <taxon>Dentiscutata</taxon>
    </lineage>
</organism>
<name>A0ACA9QGE6_9GLOM</name>
<evidence type="ECO:0000313" key="2">
    <source>
        <dbReference type="Proteomes" id="UP000789702"/>
    </source>
</evidence>
<accession>A0ACA9QGE6</accession>
<feature type="non-terminal residue" evidence="1">
    <location>
        <position position="1"/>
    </location>
</feature>
<dbReference type="Proteomes" id="UP000789702">
    <property type="component" value="Unassembled WGS sequence"/>
</dbReference>